<evidence type="ECO:0000256" key="6">
    <source>
        <dbReference type="ARBA" id="ARBA00023136"/>
    </source>
</evidence>
<organism evidence="8 9">
    <name type="scientific">Amphibalanus amphitrite</name>
    <name type="common">Striped barnacle</name>
    <name type="synonym">Balanus amphitrite</name>
    <dbReference type="NCBI Taxonomy" id="1232801"/>
    <lineage>
        <taxon>Eukaryota</taxon>
        <taxon>Metazoa</taxon>
        <taxon>Ecdysozoa</taxon>
        <taxon>Arthropoda</taxon>
        <taxon>Crustacea</taxon>
        <taxon>Multicrustacea</taxon>
        <taxon>Cirripedia</taxon>
        <taxon>Thoracica</taxon>
        <taxon>Thoracicalcarea</taxon>
        <taxon>Balanomorpha</taxon>
        <taxon>Balanoidea</taxon>
        <taxon>Balanidae</taxon>
        <taxon>Amphibalaninae</taxon>
        <taxon>Amphibalanus</taxon>
    </lineage>
</organism>
<dbReference type="PANTHER" id="PTHR10981:SF0">
    <property type="entry name" value="BATTENIN"/>
    <property type="match status" value="1"/>
</dbReference>
<dbReference type="SUPFAM" id="SSF103473">
    <property type="entry name" value="MFS general substrate transporter"/>
    <property type="match status" value="1"/>
</dbReference>
<feature type="transmembrane region" description="Helical" evidence="7">
    <location>
        <begin position="315"/>
        <end position="331"/>
    </location>
</feature>
<reference evidence="8 9" key="1">
    <citation type="submission" date="2019-07" db="EMBL/GenBank/DDBJ databases">
        <title>Draft genome assembly of a fouling barnacle, Amphibalanus amphitrite (Darwin, 1854): The first reference genome for Thecostraca.</title>
        <authorList>
            <person name="Kim W."/>
        </authorList>
    </citation>
    <scope>NUCLEOTIDE SEQUENCE [LARGE SCALE GENOMIC DNA]</scope>
    <source>
        <strain evidence="8">SNU_AA5</strain>
        <tissue evidence="8">Soma without cirri and trophi</tissue>
    </source>
</reference>
<evidence type="ECO:0000256" key="3">
    <source>
        <dbReference type="ARBA" id="ARBA00022448"/>
    </source>
</evidence>
<evidence type="ECO:0000256" key="5">
    <source>
        <dbReference type="ARBA" id="ARBA00022989"/>
    </source>
</evidence>
<feature type="transmembrane region" description="Helical" evidence="7">
    <location>
        <begin position="253"/>
        <end position="277"/>
    </location>
</feature>
<keyword evidence="4 7" id="KW-0812">Transmembrane</keyword>
<keyword evidence="3" id="KW-0813">Transport</keyword>
<feature type="transmembrane region" description="Helical" evidence="7">
    <location>
        <begin position="337"/>
        <end position="357"/>
    </location>
</feature>
<evidence type="ECO:0000256" key="4">
    <source>
        <dbReference type="ARBA" id="ARBA00022692"/>
    </source>
</evidence>
<evidence type="ECO:0000256" key="7">
    <source>
        <dbReference type="RuleBase" id="RU361113"/>
    </source>
</evidence>
<feature type="transmembrane region" description="Helical" evidence="7">
    <location>
        <begin position="378"/>
        <end position="398"/>
    </location>
</feature>
<dbReference type="PANTHER" id="PTHR10981">
    <property type="entry name" value="BATTENIN"/>
    <property type="match status" value="1"/>
</dbReference>
<feature type="transmembrane region" description="Helical" evidence="7">
    <location>
        <begin position="191"/>
        <end position="209"/>
    </location>
</feature>
<accession>A0A6A4XEB4</accession>
<dbReference type="Proteomes" id="UP000440578">
    <property type="component" value="Unassembled WGS sequence"/>
</dbReference>
<feature type="transmembrane region" description="Helical" evidence="7">
    <location>
        <begin position="105"/>
        <end position="124"/>
    </location>
</feature>
<keyword evidence="5 7" id="KW-1133">Transmembrane helix</keyword>
<dbReference type="GO" id="GO:0051453">
    <property type="term" value="P:regulation of intracellular pH"/>
    <property type="evidence" value="ECO:0007669"/>
    <property type="project" value="TreeGrafter"/>
</dbReference>
<dbReference type="GO" id="GO:0005765">
    <property type="term" value="C:lysosomal membrane"/>
    <property type="evidence" value="ECO:0007669"/>
    <property type="project" value="UniProtKB-SubCell"/>
</dbReference>
<dbReference type="Pfam" id="PF02487">
    <property type="entry name" value="CLN3"/>
    <property type="match status" value="1"/>
</dbReference>
<dbReference type="AlphaFoldDB" id="A0A6A4XEB4"/>
<comment type="caution">
    <text evidence="8">The sequence shown here is derived from an EMBL/GenBank/DDBJ whole genome shotgun (WGS) entry which is preliminary data.</text>
</comment>
<proteinExistence type="inferred from homology"/>
<evidence type="ECO:0000256" key="1">
    <source>
        <dbReference type="ARBA" id="ARBA00004127"/>
    </source>
</evidence>
<dbReference type="EMBL" id="VIIS01000001">
    <property type="protein sequence ID" value="KAF0314730.1"/>
    <property type="molecule type" value="Genomic_DNA"/>
</dbReference>
<feature type="transmembrane region" description="Helical" evidence="7">
    <location>
        <begin position="47"/>
        <end position="72"/>
    </location>
</feature>
<dbReference type="InterPro" id="IPR003492">
    <property type="entry name" value="Battenin_disease_Cln3"/>
</dbReference>
<feature type="transmembrane region" description="Helical" evidence="7">
    <location>
        <begin position="130"/>
        <end position="150"/>
    </location>
</feature>
<comment type="similarity">
    <text evidence="2 7">Belongs to the battenin family.</text>
</comment>
<name>A0A6A4XEB4_AMPAM</name>
<evidence type="ECO:0000313" key="9">
    <source>
        <dbReference type="Proteomes" id="UP000440578"/>
    </source>
</evidence>
<comment type="subcellular location">
    <subcellularLocation>
        <location evidence="1">Endomembrane system</location>
        <topology evidence="1">Multi-pass membrane protein</topology>
    </subcellularLocation>
    <subcellularLocation>
        <location evidence="7">Lysosome membrane</location>
        <topology evidence="7">Multi-pass membrane protein</topology>
    </subcellularLocation>
</comment>
<keyword evidence="6 7" id="KW-0472">Membrane</keyword>
<dbReference type="OrthoDB" id="5965864at2759"/>
<evidence type="ECO:0000313" key="8">
    <source>
        <dbReference type="EMBL" id="KAF0314730.1"/>
    </source>
</evidence>
<feature type="transmembrane region" description="Helical" evidence="7">
    <location>
        <begin position="78"/>
        <end position="98"/>
    </location>
</feature>
<evidence type="ECO:0000256" key="2">
    <source>
        <dbReference type="ARBA" id="ARBA00007467"/>
    </source>
</evidence>
<dbReference type="GO" id="GO:0012505">
    <property type="term" value="C:endomembrane system"/>
    <property type="evidence" value="ECO:0007669"/>
    <property type="project" value="UniProtKB-SubCell"/>
</dbReference>
<dbReference type="PRINTS" id="PR01315">
    <property type="entry name" value="BATTENIN"/>
</dbReference>
<protein>
    <recommendedName>
        <fullName evidence="7">Battenin</fullName>
    </recommendedName>
</protein>
<feature type="transmembrane region" description="Helical" evidence="7">
    <location>
        <begin position="162"/>
        <end position="185"/>
    </location>
</feature>
<sequence length="408" mass="45433">MGHPAAEQDSERAAALAPLTGQPIKEEQGCLARFTNSKAVNKGRNLISYWILGFGNNFTYWVLITAAVDILARTGAQALLVAETLPAASISISALFFLKLPVNVRVFLVVSLCLTSYLALAFSAHVWLDFAGVLCASVSRGFSDITFLSYAGQYERDVLSTWSSGTGAATFVGPLIYSAMVSAGFSPRRVLLTMVTVPIMMGLSFWVILGRPQPSEPGLQMKQLQARSMQPVEDSIKTRMLQRLRIMQTAFKLILPLCVFYLEMYFIGSGLLELIYFTGGVWLTPSQQYSWYITIHCFGVMVARSGHKWFHTDKLWLPVIYQSMVLVFLLSEAHFRFLPSVWIMFGILLIQGLVEGTEFKSTMFKIYNEVDEADREECLAMMPVAFFFPAVMSGLAAIPAHTALCRLR</sequence>
<keyword evidence="7" id="KW-0458">Lysosome</keyword>
<dbReference type="InterPro" id="IPR036259">
    <property type="entry name" value="MFS_trans_sf"/>
</dbReference>
<gene>
    <name evidence="8" type="primary">CLN3_0</name>
    <name evidence="8" type="ORF">FJT64_000001</name>
</gene>
<keyword evidence="9" id="KW-1185">Reference proteome</keyword>